<keyword evidence="1" id="KW-0472">Membrane</keyword>
<reference evidence="2 3" key="1">
    <citation type="submission" date="2019-03" db="EMBL/GenBank/DDBJ databases">
        <title>Genomic Encyclopedia of Archaeal and Bacterial Type Strains, Phase II (KMG-II): from individual species to whole genera.</title>
        <authorList>
            <person name="Goeker M."/>
        </authorList>
    </citation>
    <scope>NUCLEOTIDE SEQUENCE [LARGE SCALE GENOMIC DNA]</scope>
    <source>
        <strain evidence="2 3">DSM 27697</strain>
    </source>
</reference>
<feature type="transmembrane region" description="Helical" evidence="1">
    <location>
        <begin position="95"/>
        <end position="117"/>
    </location>
</feature>
<dbReference type="Pfam" id="PF08695">
    <property type="entry name" value="Coa1"/>
    <property type="match status" value="1"/>
</dbReference>
<dbReference type="AlphaFoldDB" id="A0A4R1GK29"/>
<dbReference type="InterPro" id="IPR014807">
    <property type="entry name" value="Coa1"/>
</dbReference>
<dbReference type="PANTHER" id="PTHR47148">
    <property type="entry name" value="CYTOCHROME C OXIDASE ASSEMBLY FACTOR 1 HOMOLOG"/>
    <property type="match status" value="1"/>
</dbReference>
<dbReference type="PANTHER" id="PTHR47148:SF1">
    <property type="entry name" value="CYTOCHROME C OXIDASE ASSEMBLY FACTOR 1 HOMOLOG"/>
    <property type="match status" value="1"/>
</dbReference>
<organism evidence="2 3">
    <name type="scientific">Marinobacterium mangrovicola</name>
    <dbReference type="NCBI Taxonomy" id="1476959"/>
    <lineage>
        <taxon>Bacteria</taxon>
        <taxon>Pseudomonadati</taxon>
        <taxon>Pseudomonadota</taxon>
        <taxon>Gammaproteobacteria</taxon>
        <taxon>Oceanospirillales</taxon>
        <taxon>Oceanospirillaceae</taxon>
        <taxon>Marinobacterium</taxon>
    </lineage>
</organism>
<comment type="caution">
    <text evidence="2">The sequence shown here is derived from an EMBL/GenBank/DDBJ whole genome shotgun (WGS) entry which is preliminary data.</text>
</comment>
<dbReference type="GO" id="GO:0032981">
    <property type="term" value="P:mitochondrial respiratory chain complex I assembly"/>
    <property type="evidence" value="ECO:0007669"/>
    <property type="project" value="TreeGrafter"/>
</dbReference>
<dbReference type="Proteomes" id="UP000294546">
    <property type="component" value="Unassembled WGS sequence"/>
</dbReference>
<dbReference type="EMBL" id="SMFU01000007">
    <property type="protein sequence ID" value="TCK08674.1"/>
    <property type="molecule type" value="Genomic_DNA"/>
</dbReference>
<protein>
    <submittedName>
        <fullName evidence="2">Cytochrome oxidase complex assembly protein 1</fullName>
    </submittedName>
</protein>
<keyword evidence="1" id="KW-0812">Transmembrane</keyword>
<evidence type="ECO:0000313" key="2">
    <source>
        <dbReference type="EMBL" id="TCK08674.1"/>
    </source>
</evidence>
<accession>A0A4R1GK29</accession>
<proteinExistence type="predicted"/>
<evidence type="ECO:0000256" key="1">
    <source>
        <dbReference type="SAM" id="Phobius"/>
    </source>
</evidence>
<evidence type="ECO:0000313" key="3">
    <source>
        <dbReference type="Proteomes" id="UP000294546"/>
    </source>
</evidence>
<sequence length="211" mass="23400">MYRQMETIKVMENTSGQGPSATVPAEVDRWNWGAFLLNWIWGIGNNTFIALLMFVPFVNMVMPFVLGAKGSAWAWRNNRWESVEHFKRVQRKWTLAALIAFGVIIALFVILFFSIIAGMKSSEAYKLAVQQLETSQEAVSVLGEPISTGAPMGSIEVSGPSGYASMSFSAEGSKESGTVYFEAVKEMGRWEMNAAILELDDSGLRIDLNRP</sequence>
<keyword evidence="3" id="KW-1185">Reference proteome</keyword>
<gene>
    <name evidence="2" type="ORF">CLV83_0766</name>
</gene>
<name>A0A4R1GK29_9GAMM</name>
<keyword evidence="1" id="KW-1133">Transmembrane helix</keyword>